<dbReference type="SUPFAM" id="SSF48452">
    <property type="entry name" value="TPR-like"/>
    <property type="match status" value="1"/>
</dbReference>
<evidence type="ECO:0000256" key="3">
    <source>
        <dbReference type="PROSITE-ProRule" id="PRU00339"/>
    </source>
</evidence>
<evidence type="ECO:0000313" key="7">
    <source>
        <dbReference type="Proteomes" id="UP000593562"/>
    </source>
</evidence>
<dbReference type="InParanoid" id="A0A7J7C953"/>
<dbReference type="Gene3D" id="1.25.40.10">
    <property type="entry name" value="Tetratricopeptide repeat domain"/>
    <property type="match status" value="2"/>
</dbReference>
<dbReference type="Pfam" id="PF13041">
    <property type="entry name" value="PPR_2"/>
    <property type="match status" value="1"/>
</dbReference>
<dbReference type="Pfam" id="PF01535">
    <property type="entry name" value="PPR"/>
    <property type="match status" value="3"/>
</dbReference>
<keyword evidence="2" id="KW-0677">Repeat</keyword>
<dbReference type="InterPro" id="IPR002885">
    <property type="entry name" value="PPR_rpt"/>
</dbReference>
<dbReference type="OrthoDB" id="429961at2759"/>
<dbReference type="FunCoup" id="A0A7J7C953">
    <property type="interactions" value="965"/>
</dbReference>
<comment type="similarity">
    <text evidence="1">Belongs to the PPR family. P subfamily.</text>
</comment>
<evidence type="ECO:0000313" key="6">
    <source>
        <dbReference type="EMBL" id="KAF5730668.1"/>
    </source>
</evidence>
<comment type="caution">
    <text evidence="6">The sequence shown here is derived from an EMBL/GenBank/DDBJ whole genome shotgun (WGS) entry which is preliminary data.</text>
</comment>
<dbReference type="Proteomes" id="UP000593562">
    <property type="component" value="Unassembled WGS sequence"/>
</dbReference>
<dbReference type="PROSITE" id="PS51375">
    <property type="entry name" value="PPR"/>
    <property type="match status" value="2"/>
</dbReference>
<dbReference type="GO" id="GO:0003729">
    <property type="term" value="F:mRNA binding"/>
    <property type="evidence" value="ECO:0007669"/>
    <property type="project" value="UniProtKB-ARBA"/>
</dbReference>
<feature type="repeat" description="TPR" evidence="3">
    <location>
        <begin position="369"/>
        <end position="402"/>
    </location>
</feature>
<evidence type="ECO:0000256" key="2">
    <source>
        <dbReference type="ARBA" id="ARBA00022737"/>
    </source>
</evidence>
<feature type="repeat" description="PPR" evidence="4">
    <location>
        <begin position="333"/>
        <end position="367"/>
    </location>
</feature>
<feature type="repeat" description="PPR" evidence="4">
    <location>
        <begin position="156"/>
        <end position="190"/>
    </location>
</feature>
<feature type="region of interest" description="Disordered" evidence="5">
    <location>
        <begin position="468"/>
        <end position="499"/>
    </location>
</feature>
<name>A0A7J7C953_TRIWF</name>
<dbReference type="PROSITE" id="PS50005">
    <property type="entry name" value="TPR"/>
    <property type="match status" value="1"/>
</dbReference>
<evidence type="ECO:0000256" key="5">
    <source>
        <dbReference type="SAM" id="MobiDB-lite"/>
    </source>
</evidence>
<dbReference type="AlphaFoldDB" id="A0A7J7C953"/>
<accession>A0A7J7C953</accession>
<reference evidence="6 7" key="1">
    <citation type="journal article" date="2020" name="Nat. Commun.">
        <title>Genome of Tripterygium wilfordii and identification of cytochrome P450 involved in triptolide biosynthesis.</title>
        <authorList>
            <person name="Tu L."/>
            <person name="Su P."/>
            <person name="Zhang Z."/>
            <person name="Gao L."/>
            <person name="Wang J."/>
            <person name="Hu T."/>
            <person name="Zhou J."/>
            <person name="Zhang Y."/>
            <person name="Zhao Y."/>
            <person name="Liu Y."/>
            <person name="Song Y."/>
            <person name="Tong Y."/>
            <person name="Lu Y."/>
            <person name="Yang J."/>
            <person name="Xu C."/>
            <person name="Jia M."/>
            <person name="Peters R.J."/>
            <person name="Huang L."/>
            <person name="Gao W."/>
        </authorList>
    </citation>
    <scope>NUCLEOTIDE SEQUENCE [LARGE SCALE GENOMIC DNA]</scope>
    <source>
        <strain evidence="7">cv. XIE 37</strain>
        <tissue evidence="6">Leaf</tissue>
    </source>
</reference>
<dbReference type="PANTHER" id="PTHR45717:SF7">
    <property type="entry name" value="PENTACOTRIPEPTIDE-REPEAT REGION OF PRORP DOMAIN-CONTAINING PROTEIN"/>
    <property type="match status" value="1"/>
</dbReference>
<dbReference type="PANTHER" id="PTHR45717">
    <property type="entry name" value="OS12G0527900 PROTEIN"/>
    <property type="match status" value="1"/>
</dbReference>
<sequence>MASSIFYTILRRTYHTRGRDIHLFTRISPLGDPDNNAASVLDQWVGEGRKVKELELQNIIRDLRSRKRYTQALQVSEWMNSKGHSSFSPADHAVHLDLIGKIRGVEFAESYFNNLADQDKIDKTYGALLSCYVTEGLVDKSLFHVEKMKALGFGVTVLTYNNLLCLYANIGQLEKIPDVFTEMKANGINPDNFSYRICINSYGERSDLKNMEMVLEEMESQPYITMDWSTYSMVTNFYIKAGLKEKALICLKKCEEKVGKDALGYNHLISLYASLGSKDQIMRLWDLSKIKRKKQPKMNRDYITMMGSLVKLGELEEAEKLLTEWEVSCDYYDFRVPNALLIGYCQKSLIEKAEAMLRGIVEKGKTPTPNSWSIIAAGYLGKQDMKKAFECMKEALSIQSENKGWRPKPNIISSILSWLGDTGTIEEVEAFVKSLETQLPKGREMYHALIKANIRFGKEVDGLLEKMKADEIPEDDDETRAILSSRQQKNPNPITGDDA</sequence>
<dbReference type="GO" id="GO:0005739">
    <property type="term" value="C:mitochondrion"/>
    <property type="evidence" value="ECO:0007669"/>
    <property type="project" value="TreeGrafter"/>
</dbReference>
<organism evidence="6 7">
    <name type="scientific">Tripterygium wilfordii</name>
    <name type="common">Thunder God vine</name>
    <dbReference type="NCBI Taxonomy" id="458696"/>
    <lineage>
        <taxon>Eukaryota</taxon>
        <taxon>Viridiplantae</taxon>
        <taxon>Streptophyta</taxon>
        <taxon>Embryophyta</taxon>
        <taxon>Tracheophyta</taxon>
        <taxon>Spermatophyta</taxon>
        <taxon>Magnoliopsida</taxon>
        <taxon>eudicotyledons</taxon>
        <taxon>Gunneridae</taxon>
        <taxon>Pentapetalae</taxon>
        <taxon>rosids</taxon>
        <taxon>fabids</taxon>
        <taxon>Celastrales</taxon>
        <taxon>Celastraceae</taxon>
        <taxon>Tripterygium</taxon>
    </lineage>
</organism>
<evidence type="ECO:0000256" key="1">
    <source>
        <dbReference type="ARBA" id="ARBA00007626"/>
    </source>
</evidence>
<dbReference type="InterPro" id="IPR019734">
    <property type="entry name" value="TPR_rpt"/>
</dbReference>
<protein>
    <submittedName>
        <fullName evidence="6">Putative pentatricopeptide repeat-containing protein</fullName>
    </submittedName>
</protein>
<dbReference type="InterPro" id="IPR011990">
    <property type="entry name" value="TPR-like_helical_dom_sf"/>
</dbReference>
<dbReference type="NCBIfam" id="TIGR00756">
    <property type="entry name" value="PPR"/>
    <property type="match status" value="1"/>
</dbReference>
<gene>
    <name evidence="6" type="ORF">HS088_TW19G00261</name>
</gene>
<keyword evidence="7" id="KW-1185">Reference proteome</keyword>
<keyword evidence="3" id="KW-0802">TPR repeat</keyword>
<evidence type="ECO:0000256" key="4">
    <source>
        <dbReference type="PROSITE-ProRule" id="PRU00708"/>
    </source>
</evidence>
<feature type="compositionally biased region" description="Polar residues" evidence="5">
    <location>
        <begin position="482"/>
        <end position="493"/>
    </location>
</feature>
<proteinExistence type="inferred from homology"/>
<dbReference type="EMBL" id="JAAARO010000019">
    <property type="protein sequence ID" value="KAF5730668.1"/>
    <property type="molecule type" value="Genomic_DNA"/>
</dbReference>